<keyword evidence="2" id="KW-1185">Reference proteome</keyword>
<reference evidence="1 2" key="1">
    <citation type="submission" date="2020-07" db="EMBL/GenBank/DDBJ databases">
        <title>Sequencing the genomes of 1000 actinobacteria strains.</title>
        <authorList>
            <person name="Klenk H.-P."/>
        </authorList>
    </citation>
    <scope>NUCLEOTIDE SEQUENCE [LARGE SCALE GENOMIC DNA]</scope>
    <source>
        <strain evidence="1 2">DSM 29531</strain>
    </source>
</reference>
<sequence>MKIEEKWVYPASDDAVYAMIVDPAFQEAKCVATKAVEHSVEIEPDGGGHTVVTHRTMSTASFPSQFKSMIGDSLKITETQAWGAPDADGVREAQLSVVIAGVPIALTGTITATPSGTRGKDTVMDVAGDLKARIPLIGGKIEQAAAPAIVSAVRSEAETGKEYLAR</sequence>
<dbReference type="RefSeq" id="WP_179479599.1">
    <property type="nucleotide sequence ID" value="NZ_JACCFW010000001.1"/>
</dbReference>
<comment type="caution">
    <text evidence="1">The sequence shown here is derived from an EMBL/GenBank/DDBJ whole genome shotgun (WGS) entry which is preliminary data.</text>
</comment>
<evidence type="ECO:0000313" key="2">
    <source>
        <dbReference type="Proteomes" id="UP000571817"/>
    </source>
</evidence>
<evidence type="ECO:0008006" key="3">
    <source>
        <dbReference type="Google" id="ProtNLM"/>
    </source>
</evidence>
<protein>
    <recommendedName>
        <fullName evidence="3">DUF2505 domain-containing protein</fullName>
    </recommendedName>
</protein>
<name>A0A853DDD5_9MICO</name>
<dbReference type="InterPro" id="IPR019639">
    <property type="entry name" value="DUF2505"/>
</dbReference>
<accession>A0A853DDD5</accession>
<organism evidence="1 2">
    <name type="scientific">Allobranchiibius huperziae</name>
    <dbReference type="NCBI Taxonomy" id="1874116"/>
    <lineage>
        <taxon>Bacteria</taxon>
        <taxon>Bacillati</taxon>
        <taxon>Actinomycetota</taxon>
        <taxon>Actinomycetes</taxon>
        <taxon>Micrococcales</taxon>
        <taxon>Dermacoccaceae</taxon>
        <taxon>Allobranchiibius</taxon>
    </lineage>
</organism>
<dbReference type="EMBL" id="JACCFW010000001">
    <property type="protein sequence ID" value="NYJ73999.1"/>
    <property type="molecule type" value="Genomic_DNA"/>
</dbReference>
<dbReference type="Pfam" id="PF10698">
    <property type="entry name" value="DUF2505"/>
    <property type="match status" value="1"/>
</dbReference>
<gene>
    <name evidence="1" type="ORF">HNR15_000962</name>
</gene>
<proteinExistence type="predicted"/>
<dbReference type="AlphaFoldDB" id="A0A853DDD5"/>
<evidence type="ECO:0000313" key="1">
    <source>
        <dbReference type="EMBL" id="NYJ73999.1"/>
    </source>
</evidence>
<dbReference type="Proteomes" id="UP000571817">
    <property type="component" value="Unassembled WGS sequence"/>
</dbReference>